<evidence type="ECO:0000313" key="2">
    <source>
        <dbReference type="Proteomes" id="UP001147653"/>
    </source>
</evidence>
<protein>
    <submittedName>
        <fullName evidence="1">Uncharacterized protein</fullName>
    </submittedName>
</protein>
<dbReference type="AlphaFoldDB" id="A0A9X3NC00"/>
<organism evidence="1 2">
    <name type="scientific">Solirubrobacter phytolaccae</name>
    <dbReference type="NCBI Taxonomy" id="1404360"/>
    <lineage>
        <taxon>Bacteria</taxon>
        <taxon>Bacillati</taxon>
        <taxon>Actinomycetota</taxon>
        <taxon>Thermoleophilia</taxon>
        <taxon>Solirubrobacterales</taxon>
        <taxon>Solirubrobacteraceae</taxon>
        <taxon>Solirubrobacter</taxon>
    </lineage>
</organism>
<evidence type="ECO:0000313" key="1">
    <source>
        <dbReference type="EMBL" id="MDA0182274.1"/>
    </source>
</evidence>
<dbReference type="RefSeq" id="WP_270026638.1">
    <property type="nucleotide sequence ID" value="NZ_JAPDDP010000033.1"/>
</dbReference>
<keyword evidence="2" id="KW-1185">Reference proteome</keyword>
<sequence>MPAAPAGRVPLPAGGGIDRPCSSTRRGFVFGGGALLASMLIPGARAPRAAAAANALDGAAYWAFADRMQDTLDGYWRDGLYRPERSMVNATMLLTHSAAAVAGHTGAARRDDRVRELVDRLCTGPAWVKSPSTGSQGHMPGWRDGMTGGGIQHLVVDTEIVWGLLHAWRAREVLGLDGDLIADRIVSTASGQFWRWPALRLNQANWYVRMYAAAAEVGGDKGSFHDQILKQLRRFVDGAKQPMSGATISNLGPSYRFHYLPGSTENHKYNLDSAEYANIVCGMLVAYEQARKAGMPALDSTRTAVIRNWCERVLCGYWTHAGYLNWDTGLGFKRWHQGKKLGLSQGALLGIAACDELSDHGAWAKHMLDRSFELFGRWTDRAKGLPPANAFGVPSIDDNESSALLAAARVQANAAQAALLGLGAMGAEEPPPLYAYDPDVGRLAVTTPSYNTAIVAVNRGAFPYGGLELSRLFDGQQDVAGGVGGRPPASFGVVVRDAGGKIVHASQRAVDRDKPLQLLAPHDTKPPYAGAFSTLRVRGKVTRGSIAIETTHTFRATYIETSWNVDGADGKTIEVLFPSWGKGARVWAVNAAGERSTVRGSVSLEGVDYFHVESELSGYVVVIRSGAANASAAAKAVASQSSAPDPGPTLTVRAKGSSVTARVAPVRSVDEARAVAGRLV</sequence>
<dbReference type="EMBL" id="JAPDDP010000033">
    <property type="protein sequence ID" value="MDA0182274.1"/>
    <property type="molecule type" value="Genomic_DNA"/>
</dbReference>
<comment type="caution">
    <text evidence="1">The sequence shown here is derived from an EMBL/GenBank/DDBJ whole genome shotgun (WGS) entry which is preliminary data.</text>
</comment>
<dbReference type="PROSITE" id="PS51318">
    <property type="entry name" value="TAT"/>
    <property type="match status" value="1"/>
</dbReference>
<accession>A0A9X3NC00</accession>
<reference evidence="1" key="1">
    <citation type="submission" date="2022-10" db="EMBL/GenBank/DDBJ databases">
        <title>The WGS of Solirubrobacter phytolaccae KCTC 29190.</title>
        <authorList>
            <person name="Jiang Z."/>
        </authorList>
    </citation>
    <scope>NUCLEOTIDE SEQUENCE</scope>
    <source>
        <strain evidence="1">KCTC 29190</strain>
    </source>
</reference>
<gene>
    <name evidence="1" type="ORF">OJ997_18350</name>
</gene>
<proteinExistence type="predicted"/>
<dbReference type="InterPro" id="IPR006311">
    <property type="entry name" value="TAT_signal"/>
</dbReference>
<dbReference type="Proteomes" id="UP001147653">
    <property type="component" value="Unassembled WGS sequence"/>
</dbReference>
<name>A0A9X3NC00_9ACTN</name>